<dbReference type="SUPFAM" id="SSF81342">
    <property type="entry name" value="Transmembrane di-heme cytochromes"/>
    <property type="match status" value="1"/>
</dbReference>
<reference evidence="15" key="1">
    <citation type="journal article" date="2014" name="Int. J. Syst. Evol. Microbiol.">
        <title>Complete genome sequence of Corynebacterium casei LMG S-19264T (=DSM 44701T), isolated from a smear-ripened cheese.</title>
        <authorList>
            <consortium name="US DOE Joint Genome Institute (JGI-PGF)"/>
            <person name="Walter F."/>
            <person name="Albersmeier A."/>
            <person name="Kalinowski J."/>
            <person name="Ruckert C."/>
        </authorList>
    </citation>
    <scope>NUCLEOTIDE SEQUENCE</scope>
    <source>
        <strain evidence="15">CCM 7664</strain>
    </source>
</reference>
<feature type="transmembrane region" description="Helical" evidence="13">
    <location>
        <begin position="49"/>
        <end position="67"/>
    </location>
</feature>
<dbReference type="AlphaFoldDB" id="A0A8J3B0G2"/>
<sequence length="178" mass="20319">MRHPVARYTLPAIALHWLIALLIIATFLLGLTMVSIPGLTPTKLKYFSWHKWMGVTVFGFACLRVLWRLTHKAPPYPDSMPRWQKNSAHAVHGLLYLLIFAIPLSGYFFSLAAGVPVVYLGIVPLPVWIAPDPELKAALRQLHYVLNMTLLFLFCLHVLAALKHQFIDRDRTLQRMLP</sequence>
<feature type="domain" description="Cytochrome b561 bacterial/Ni-hydrogenase" evidence="14">
    <location>
        <begin position="7"/>
        <end position="178"/>
    </location>
</feature>
<evidence type="ECO:0000256" key="7">
    <source>
        <dbReference type="ARBA" id="ARBA00022723"/>
    </source>
</evidence>
<comment type="caution">
    <text evidence="15">The sequence shown here is derived from an EMBL/GenBank/DDBJ whole genome shotgun (WGS) entry which is preliminary data.</text>
</comment>
<evidence type="ECO:0000256" key="5">
    <source>
        <dbReference type="ARBA" id="ARBA00022617"/>
    </source>
</evidence>
<evidence type="ECO:0000259" key="14">
    <source>
        <dbReference type="Pfam" id="PF01292"/>
    </source>
</evidence>
<keyword evidence="9 13" id="KW-1133">Transmembrane helix</keyword>
<comment type="cofactor">
    <cofactor evidence="1">
        <name>heme b</name>
        <dbReference type="ChEBI" id="CHEBI:60344"/>
    </cofactor>
</comment>
<keyword evidence="5" id="KW-0349">Heme</keyword>
<evidence type="ECO:0000256" key="1">
    <source>
        <dbReference type="ARBA" id="ARBA00001970"/>
    </source>
</evidence>
<feature type="transmembrane region" description="Helical" evidence="13">
    <location>
        <begin position="142"/>
        <end position="162"/>
    </location>
</feature>
<evidence type="ECO:0000313" key="16">
    <source>
        <dbReference type="Proteomes" id="UP000627205"/>
    </source>
</evidence>
<evidence type="ECO:0000256" key="9">
    <source>
        <dbReference type="ARBA" id="ARBA00022989"/>
    </source>
</evidence>
<dbReference type="InterPro" id="IPR011577">
    <property type="entry name" value="Cyt_b561_bac/Ni-Hgenase"/>
</dbReference>
<keyword evidence="6 13" id="KW-0812">Transmembrane</keyword>
<reference evidence="15" key="2">
    <citation type="submission" date="2020-09" db="EMBL/GenBank/DDBJ databases">
        <authorList>
            <person name="Sun Q."/>
            <person name="Sedlacek I."/>
        </authorList>
    </citation>
    <scope>NUCLEOTIDE SEQUENCE</scope>
    <source>
        <strain evidence="15">CCM 7664</strain>
    </source>
</reference>
<dbReference type="Proteomes" id="UP000627205">
    <property type="component" value="Unassembled WGS sequence"/>
</dbReference>
<evidence type="ECO:0000256" key="13">
    <source>
        <dbReference type="SAM" id="Phobius"/>
    </source>
</evidence>
<evidence type="ECO:0000313" key="15">
    <source>
        <dbReference type="EMBL" id="GGI55451.1"/>
    </source>
</evidence>
<protein>
    <submittedName>
        <fullName evidence="15">Cytochrome b</fullName>
    </submittedName>
</protein>
<feature type="transmembrane region" description="Helical" evidence="13">
    <location>
        <begin position="94"/>
        <end position="122"/>
    </location>
</feature>
<evidence type="ECO:0000256" key="4">
    <source>
        <dbReference type="ARBA" id="ARBA00022475"/>
    </source>
</evidence>
<evidence type="ECO:0000256" key="8">
    <source>
        <dbReference type="ARBA" id="ARBA00022982"/>
    </source>
</evidence>
<dbReference type="Gene3D" id="1.20.950.20">
    <property type="entry name" value="Transmembrane di-heme cytochromes, Chain C"/>
    <property type="match status" value="1"/>
</dbReference>
<dbReference type="GO" id="GO:0005886">
    <property type="term" value="C:plasma membrane"/>
    <property type="evidence" value="ECO:0007669"/>
    <property type="project" value="UniProtKB-SubCell"/>
</dbReference>
<dbReference type="PANTHER" id="PTHR30529">
    <property type="entry name" value="CYTOCHROME B561"/>
    <property type="match status" value="1"/>
</dbReference>
<dbReference type="Pfam" id="PF01292">
    <property type="entry name" value="Ni_hydr_CYTB"/>
    <property type="match status" value="1"/>
</dbReference>
<gene>
    <name evidence="15" type="ORF">GCM10011430_26250</name>
</gene>
<dbReference type="GO" id="GO:0046872">
    <property type="term" value="F:metal ion binding"/>
    <property type="evidence" value="ECO:0007669"/>
    <property type="project" value="UniProtKB-KW"/>
</dbReference>
<keyword evidence="7" id="KW-0479">Metal-binding</keyword>
<dbReference type="PANTHER" id="PTHR30529:SF1">
    <property type="entry name" value="CYTOCHROME B561 HOMOLOG 2"/>
    <property type="match status" value="1"/>
</dbReference>
<evidence type="ECO:0000256" key="6">
    <source>
        <dbReference type="ARBA" id="ARBA00022692"/>
    </source>
</evidence>
<dbReference type="RefSeq" id="WP_188422575.1">
    <property type="nucleotide sequence ID" value="NZ_BMDP01000004.1"/>
</dbReference>
<evidence type="ECO:0000256" key="3">
    <source>
        <dbReference type="ARBA" id="ARBA00022448"/>
    </source>
</evidence>
<evidence type="ECO:0000256" key="10">
    <source>
        <dbReference type="ARBA" id="ARBA00023004"/>
    </source>
</evidence>
<dbReference type="InterPro" id="IPR052168">
    <property type="entry name" value="Cytochrome_b561_oxidase"/>
</dbReference>
<name>A0A8J3B0G2_9BURK</name>
<evidence type="ECO:0000256" key="2">
    <source>
        <dbReference type="ARBA" id="ARBA00004651"/>
    </source>
</evidence>
<keyword evidence="8" id="KW-0249">Electron transport</keyword>
<keyword evidence="10" id="KW-0408">Iron</keyword>
<comment type="subcellular location">
    <subcellularLocation>
        <location evidence="2">Cell membrane</location>
        <topology evidence="2">Multi-pass membrane protein</topology>
    </subcellularLocation>
</comment>
<comment type="similarity">
    <text evidence="12">Belongs to the cytochrome b561 family.</text>
</comment>
<dbReference type="InterPro" id="IPR016174">
    <property type="entry name" value="Di-haem_cyt_TM"/>
</dbReference>
<keyword evidence="11 13" id="KW-0472">Membrane</keyword>
<accession>A0A8J3B0G2</accession>
<keyword evidence="16" id="KW-1185">Reference proteome</keyword>
<feature type="transmembrane region" description="Helical" evidence="13">
    <location>
        <begin position="12"/>
        <end position="37"/>
    </location>
</feature>
<proteinExistence type="inferred from homology"/>
<keyword evidence="4" id="KW-1003">Cell membrane</keyword>
<evidence type="ECO:0000256" key="11">
    <source>
        <dbReference type="ARBA" id="ARBA00023136"/>
    </source>
</evidence>
<dbReference type="EMBL" id="BMDP01000004">
    <property type="protein sequence ID" value="GGI55451.1"/>
    <property type="molecule type" value="Genomic_DNA"/>
</dbReference>
<keyword evidence="3" id="KW-0813">Transport</keyword>
<evidence type="ECO:0000256" key="12">
    <source>
        <dbReference type="ARBA" id="ARBA00037975"/>
    </source>
</evidence>
<organism evidence="15 16">
    <name type="scientific">Oxalicibacterium solurbis</name>
    <dbReference type="NCBI Taxonomy" id="69280"/>
    <lineage>
        <taxon>Bacteria</taxon>
        <taxon>Pseudomonadati</taxon>
        <taxon>Pseudomonadota</taxon>
        <taxon>Betaproteobacteria</taxon>
        <taxon>Burkholderiales</taxon>
        <taxon>Oxalobacteraceae</taxon>
        <taxon>Oxalicibacterium</taxon>
    </lineage>
</organism>
<dbReference type="GO" id="GO:0020037">
    <property type="term" value="F:heme binding"/>
    <property type="evidence" value="ECO:0007669"/>
    <property type="project" value="TreeGrafter"/>
</dbReference>
<dbReference type="GO" id="GO:0009055">
    <property type="term" value="F:electron transfer activity"/>
    <property type="evidence" value="ECO:0007669"/>
    <property type="project" value="InterPro"/>
</dbReference>
<dbReference type="GO" id="GO:0022904">
    <property type="term" value="P:respiratory electron transport chain"/>
    <property type="evidence" value="ECO:0007669"/>
    <property type="project" value="InterPro"/>
</dbReference>